<feature type="transmembrane region" description="Helical" evidence="9">
    <location>
        <begin position="259"/>
        <end position="277"/>
    </location>
</feature>
<evidence type="ECO:0000256" key="7">
    <source>
        <dbReference type="ARBA" id="ARBA00023136"/>
    </source>
</evidence>
<sequence>MTIIAIVAGALAGVGMGYVLQRAQLCFRATFSGVLQRRFLLARGWLLGVAISSVGLSALFSTPLGDGLNQGLPFAPVADVVGGAVIGVGMAVAGTCVSGLFFKLGSGMLGCLTGIGGWAVGELVARHVVLPGPILLPGGSGATFPAVLGVPRPAFALAFLALVAGVLWMWRSSDRPRPRHWDWPITGVALGAVTIAGWVLAGAAGADFGPSTVGAVAAFAVGEPNWWLTAFLLGIVAGGALAARVTGDFQVRGEPRVRYLRLVAGGFLLGAGGWLAGGCNLGHGLSGVAQLNVASWVVVAAILGGLAAARGVRAVIVGSAHA</sequence>
<evidence type="ECO:0000256" key="2">
    <source>
        <dbReference type="ARBA" id="ARBA00022448"/>
    </source>
</evidence>
<feature type="transmembrane region" description="Helical" evidence="9">
    <location>
        <begin position="182"/>
        <end position="206"/>
    </location>
</feature>
<keyword evidence="7 9" id="KW-0472">Membrane</keyword>
<dbReference type="RefSeq" id="WP_257927412.1">
    <property type="nucleotide sequence ID" value="NZ_JAMXQV010000060.1"/>
</dbReference>
<evidence type="ECO:0000313" key="10">
    <source>
        <dbReference type="EMBL" id="MCR6490835.1"/>
    </source>
</evidence>
<dbReference type="Proteomes" id="UP001144096">
    <property type="component" value="Unassembled WGS sequence"/>
</dbReference>
<feature type="transmembrane region" description="Helical" evidence="9">
    <location>
        <begin position="226"/>
        <end position="247"/>
    </location>
</feature>
<keyword evidence="3" id="KW-1003">Cell membrane</keyword>
<protein>
    <submittedName>
        <fullName evidence="10">YeeE/YedE family protein</fullName>
    </submittedName>
</protein>
<keyword evidence="2" id="KW-0813">Transport</keyword>
<dbReference type="PANTHER" id="PTHR30574:SF1">
    <property type="entry name" value="SULPHUR TRANSPORT DOMAIN-CONTAINING PROTEIN"/>
    <property type="match status" value="1"/>
</dbReference>
<dbReference type="GO" id="GO:0005886">
    <property type="term" value="C:plasma membrane"/>
    <property type="evidence" value="ECO:0007669"/>
    <property type="project" value="UniProtKB-SubCell"/>
</dbReference>
<evidence type="ECO:0000256" key="9">
    <source>
        <dbReference type="SAM" id="Phobius"/>
    </source>
</evidence>
<gene>
    <name evidence="10" type="ORF">M8542_49440</name>
</gene>
<comment type="subcellular location">
    <subcellularLocation>
        <location evidence="1">Cell inner membrane</location>
        <topology evidence="1">Multi-pass membrane protein</topology>
    </subcellularLocation>
</comment>
<accession>A0A9X2NP74</accession>
<evidence type="ECO:0000256" key="3">
    <source>
        <dbReference type="ARBA" id="ARBA00022475"/>
    </source>
</evidence>
<keyword evidence="11" id="KW-1185">Reference proteome</keyword>
<comment type="similarity">
    <text evidence="8">Belongs to the TsuA/YedE (TC 9.B.102) family.</text>
</comment>
<dbReference type="Pfam" id="PF04143">
    <property type="entry name" value="Sulf_transp"/>
    <property type="match status" value="1"/>
</dbReference>
<evidence type="ECO:0000313" key="11">
    <source>
        <dbReference type="Proteomes" id="UP001144096"/>
    </source>
</evidence>
<evidence type="ECO:0000256" key="8">
    <source>
        <dbReference type="ARBA" id="ARBA00035655"/>
    </source>
</evidence>
<name>A0A9X2NP74_9PSEU</name>
<dbReference type="EMBL" id="JAMXQV010000060">
    <property type="protein sequence ID" value="MCR6490835.1"/>
    <property type="molecule type" value="Genomic_DNA"/>
</dbReference>
<keyword evidence="5 9" id="KW-0812">Transmembrane</keyword>
<dbReference type="PANTHER" id="PTHR30574">
    <property type="entry name" value="INNER MEMBRANE PROTEIN YEDE"/>
    <property type="match status" value="1"/>
</dbReference>
<evidence type="ECO:0000256" key="4">
    <source>
        <dbReference type="ARBA" id="ARBA00022519"/>
    </source>
</evidence>
<feature type="transmembrane region" description="Helical" evidence="9">
    <location>
        <begin position="39"/>
        <end position="60"/>
    </location>
</feature>
<feature type="transmembrane region" description="Helical" evidence="9">
    <location>
        <begin position="150"/>
        <end position="170"/>
    </location>
</feature>
<feature type="transmembrane region" description="Helical" evidence="9">
    <location>
        <begin position="6"/>
        <end position="27"/>
    </location>
</feature>
<feature type="transmembrane region" description="Helical" evidence="9">
    <location>
        <begin position="289"/>
        <end position="309"/>
    </location>
</feature>
<keyword evidence="6 9" id="KW-1133">Transmembrane helix</keyword>
<feature type="transmembrane region" description="Helical" evidence="9">
    <location>
        <begin position="109"/>
        <end position="130"/>
    </location>
</feature>
<comment type="caution">
    <text evidence="10">The sequence shown here is derived from an EMBL/GenBank/DDBJ whole genome shotgun (WGS) entry which is preliminary data.</text>
</comment>
<feature type="transmembrane region" description="Helical" evidence="9">
    <location>
        <begin position="80"/>
        <end position="102"/>
    </location>
</feature>
<evidence type="ECO:0000256" key="6">
    <source>
        <dbReference type="ARBA" id="ARBA00022989"/>
    </source>
</evidence>
<organism evidence="10 11">
    <name type="scientific">Amycolatopsis iheyensis</name>
    <dbReference type="NCBI Taxonomy" id="2945988"/>
    <lineage>
        <taxon>Bacteria</taxon>
        <taxon>Bacillati</taxon>
        <taxon>Actinomycetota</taxon>
        <taxon>Actinomycetes</taxon>
        <taxon>Pseudonocardiales</taxon>
        <taxon>Pseudonocardiaceae</taxon>
        <taxon>Amycolatopsis</taxon>
    </lineage>
</organism>
<dbReference type="InterPro" id="IPR007272">
    <property type="entry name" value="Sulf_transp_TsuA/YedE"/>
</dbReference>
<reference evidence="10" key="1">
    <citation type="submission" date="2022-06" db="EMBL/GenBank/DDBJ databases">
        <title>Amycolatopsis iheyaensis sp. nov., a new species of the genus Amycolatopsis isolated from soil in Iheya island, Japan.</title>
        <authorList>
            <person name="Ngamcharungchit C."/>
            <person name="Kanto H."/>
            <person name="Take A."/>
            <person name="Intra B."/>
            <person name="Matsumoto A."/>
            <person name="Panbangred W."/>
            <person name="Inahashi Y."/>
        </authorList>
    </citation>
    <scope>NUCLEOTIDE SEQUENCE</scope>
    <source>
        <strain evidence="10">OK19-0408</strain>
    </source>
</reference>
<evidence type="ECO:0000256" key="1">
    <source>
        <dbReference type="ARBA" id="ARBA00004429"/>
    </source>
</evidence>
<dbReference type="AlphaFoldDB" id="A0A9X2NP74"/>
<proteinExistence type="inferred from homology"/>
<evidence type="ECO:0000256" key="5">
    <source>
        <dbReference type="ARBA" id="ARBA00022692"/>
    </source>
</evidence>
<keyword evidence="4" id="KW-0997">Cell inner membrane</keyword>